<dbReference type="PANTHER" id="PTHR11439">
    <property type="entry name" value="GAG-POL-RELATED RETROTRANSPOSON"/>
    <property type="match status" value="1"/>
</dbReference>
<dbReference type="OrthoDB" id="2012657at2759"/>
<dbReference type="AlphaFoldDB" id="A0A5J5A021"/>
<dbReference type="PANTHER" id="PTHR11439:SF461">
    <property type="entry name" value="OS10G0432200 PROTEIN"/>
    <property type="match status" value="1"/>
</dbReference>
<proteinExistence type="predicted"/>
<keyword evidence="4" id="KW-1185">Reference proteome</keyword>
<dbReference type="InterPro" id="IPR043502">
    <property type="entry name" value="DNA/RNA_pol_sf"/>
</dbReference>
<name>A0A5J5A021_9ASTE</name>
<dbReference type="SUPFAM" id="SSF56672">
    <property type="entry name" value="DNA/RNA polymerases"/>
    <property type="match status" value="1"/>
</dbReference>
<reference evidence="3 4" key="1">
    <citation type="submission" date="2019-09" db="EMBL/GenBank/DDBJ databases">
        <title>A chromosome-level genome assembly of the Chinese tupelo Nyssa sinensis.</title>
        <authorList>
            <person name="Yang X."/>
            <person name="Kang M."/>
            <person name="Yang Y."/>
            <person name="Xiong H."/>
            <person name="Wang M."/>
            <person name="Zhang Z."/>
            <person name="Wang Z."/>
            <person name="Wu H."/>
            <person name="Ma T."/>
            <person name="Liu J."/>
            <person name="Xi Z."/>
        </authorList>
    </citation>
    <scope>NUCLEOTIDE SEQUENCE [LARGE SCALE GENOMIC DNA]</scope>
    <source>
        <strain evidence="3">J267</strain>
        <tissue evidence="3">Leaf</tissue>
    </source>
</reference>
<evidence type="ECO:0000256" key="1">
    <source>
        <dbReference type="SAM" id="Phobius"/>
    </source>
</evidence>
<feature type="transmembrane region" description="Helical" evidence="1">
    <location>
        <begin position="214"/>
        <end position="234"/>
    </location>
</feature>
<protein>
    <recommendedName>
        <fullName evidence="2">Reverse transcriptase Ty1/copia-type domain-containing protein</fullName>
    </recommendedName>
</protein>
<dbReference type="Pfam" id="PF07727">
    <property type="entry name" value="RVT_2"/>
    <property type="match status" value="1"/>
</dbReference>
<dbReference type="CDD" id="cd09272">
    <property type="entry name" value="RNase_HI_RT_Ty1"/>
    <property type="match status" value="1"/>
</dbReference>
<organism evidence="3 4">
    <name type="scientific">Nyssa sinensis</name>
    <dbReference type="NCBI Taxonomy" id="561372"/>
    <lineage>
        <taxon>Eukaryota</taxon>
        <taxon>Viridiplantae</taxon>
        <taxon>Streptophyta</taxon>
        <taxon>Embryophyta</taxon>
        <taxon>Tracheophyta</taxon>
        <taxon>Spermatophyta</taxon>
        <taxon>Magnoliopsida</taxon>
        <taxon>eudicotyledons</taxon>
        <taxon>Gunneridae</taxon>
        <taxon>Pentapetalae</taxon>
        <taxon>asterids</taxon>
        <taxon>Cornales</taxon>
        <taxon>Nyssaceae</taxon>
        <taxon>Nyssa</taxon>
    </lineage>
</organism>
<evidence type="ECO:0000313" key="3">
    <source>
        <dbReference type="EMBL" id="KAA8523659.1"/>
    </source>
</evidence>
<evidence type="ECO:0000313" key="4">
    <source>
        <dbReference type="Proteomes" id="UP000325577"/>
    </source>
</evidence>
<accession>A0A5J5A021</accession>
<dbReference type="Proteomes" id="UP000325577">
    <property type="component" value="Linkage Group LG4"/>
</dbReference>
<keyword evidence="1" id="KW-0472">Membrane</keyword>
<sequence>MSQSASNLDSIVRPIDIILDGSNYSMCAQNIEVFLKGRRLWRYVTGDLATPNTEGKLIILENNYLPQILKLACAQDIQTFAAWLDRRKFMHFMMALCDDFESTRAFLLHRQPLITLDVTISKLISEETRRFTIKMQLSDMVLAAASRGPSPSSTVRSSSQSNSRNRLCRDAKLLRCSFLRLFQSHLTQSVDTHDPSTASEPIQGFTPSAYDSTLFLRTTGAGIILILLYVNYMIITGDDLFGIRDFQHFLSQNFEMKDLEQLNYFLGLEVTFGTRCKTCTSPLDPNVQLLAIDGESLPDATLYRQLIGSLIYLTVTRPDISYVVHLVSQFMSAPRSTHYAVVLRILRYVKGTLFHGLHFSSRSSLELRSYSDVDWAGDITDRRSTMGYCFLLDTSLISWRSKKQTVVARSSTEAEYRALANTTAKLLWLQ</sequence>
<gene>
    <name evidence="3" type="ORF">F0562_010082</name>
</gene>
<keyword evidence="1" id="KW-0812">Transmembrane</keyword>
<keyword evidence="1" id="KW-1133">Transmembrane helix</keyword>
<feature type="domain" description="Reverse transcriptase Ty1/copia-type" evidence="2">
    <location>
        <begin position="204"/>
        <end position="272"/>
    </location>
</feature>
<dbReference type="EMBL" id="CM018047">
    <property type="protein sequence ID" value="KAA8523659.1"/>
    <property type="molecule type" value="Genomic_DNA"/>
</dbReference>
<dbReference type="InterPro" id="IPR013103">
    <property type="entry name" value="RVT_2"/>
</dbReference>
<evidence type="ECO:0000259" key="2">
    <source>
        <dbReference type="Pfam" id="PF07727"/>
    </source>
</evidence>